<keyword evidence="4" id="KW-1185">Reference proteome</keyword>
<reference evidence="4 5" key="1">
    <citation type="submission" date="2016-10" db="EMBL/GenBank/DDBJ databases">
        <authorList>
            <person name="Varghese N."/>
            <person name="Submissions S."/>
        </authorList>
    </citation>
    <scope>NUCLEOTIDE SEQUENCE [LARGE SCALE GENOMIC DNA]</scope>
    <source>
        <strain evidence="3 4">NFIX06</strain>
        <strain evidence="2 5">NFIX08</strain>
    </source>
</reference>
<gene>
    <name evidence="3" type="ORF">SAMN03159428_04880</name>
    <name evidence="2" type="ORF">SAMN03159514_04867</name>
</gene>
<dbReference type="Pfam" id="PF08808">
    <property type="entry name" value="RES"/>
    <property type="match status" value="1"/>
</dbReference>
<proteinExistence type="predicted"/>
<protein>
    <submittedName>
        <fullName evidence="2">RES domain-containing protein</fullName>
    </submittedName>
</protein>
<dbReference type="AlphaFoldDB" id="A0AAX2EZ09"/>
<sequence length="297" mass="34865">MAILEVSLDEAEQVSIDIATIFNDIKTNKDAMRDISEESYYYRNLKKYFQQWFKFLKYSSEIPVDTCFYRVRPLGSENINGVPDVAGLKYPQKGARFGRMNNHSRNVMYASYHEYTAIAECQLKENDKFQLTRFKSQNPIKVFELGLFSRLYFTTPRDSKLFKDQVRKLFNMDDDLDTTVRGFASLELALMDGLYAIDASRESVYYLTSVISDAIFTEFEYIDAIKYPSVHHRFGENFSFREKVADELEISYTCVNKIGKVYKNGIYKYYTRLECMDFSTDVLEYKLVSEKDDATYR</sequence>
<dbReference type="Proteomes" id="UP000198760">
    <property type="component" value="Unassembled WGS sequence"/>
</dbReference>
<evidence type="ECO:0000313" key="2">
    <source>
        <dbReference type="EMBL" id="SFR26121.1"/>
    </source>
</evidence>
<evidence type="ECO:0000259" key="1">
    <source>
        <dbReference type="Pfam" id="PF08808"/>
    </source>
</evidence>
<evidence type="ECO:0000313" key="5">
    <source>
        <dbReference type="Proteomes" id="UP000199173"/>
    </source>
</evidence>
<dbReference type="Proteomes" id="UP000199173">
    <property type="component" value="Unassembled WGS sequence"/>
</dbReference>
<feature type="domain" description="RES" evidence="1">
    <location>
        <begin position="88"/>
        <end position="238"/>
    </location>
</feature>
<evidence type="ECO:0000313" key="4">
    <source>
        <dbReference type="Proteomes" id="UP000198760"/>
    </source>
</evidence>
<dbReference type="RefSeq" id="WP_072441317.1">
    <property type="nucleotide sequence ID" value="NZ_FONC01000014.1"/>
</dbReference>
<accession>A0AAX2EZ09</accession>
<dbReference type="EMBL" id="FOYJ01000016">
    <property type="protein sequence ID" value="SFR26121.1"/>
    <property type="molecule type" value="Genomic_DNA"/>
</dbReference>
<comment type="caution">
    <text evidence="2">The sequence shown here is derived from an EMBL/GenBank/DDBJ whole genome shotgun (WGS) entry which is preliminary data.</text>
</comment>
<name>A0AAX2EZ09_9ENTR</name>
<dbReference type="EMBL" id="FPAV01000019">
    <property type="protein sequence ID" value="SFU16523.1"/>
    <property type="molecule type" value="Genomic_DNA"/>
</dbReference>
<dbReference type="InterPro" id="IPR014914">
    <property type="entry name" value="RES_dom"/>
</dbReference>
<evidence type="ECO:0000313" key="3">
    <source>
        <dbReference type="EMBL" id="SFU16523.1"/>
    </source>
</evidence>
<organism evidence="2 5">
    <name type="scientific">Kosakonia radicincitans</name>
    <dbReference type="NCBI Taxonomy" id="283686"/>
    <lineage>
        <taxon>Bacteria</taxon>
        <taxon>Pseudomonadati</taxon>
        <taxon>Pseudomonadota</taxon>
        <taxon>Gammaproteobacteria</taxon>
        <taxon>Enterobacterales</taxon>
        <taxon>Enterobacteriaceae</taxon>
        <taxon>Kosakonia</taxon>
    </lineage>
</organism>